<proteinExistence type="predicted"/>
<keyword evidence="3" id="KW-1185">Reference proteome</keyword>
<dbReference type="EMBL" id="JAAXKY010000012">
    <property type="protein sequence ID" value="NMH76744.1"/>
    <property type="molecule type" value="Genomic_DNA"/>
</dbReference>
<dbReference type="Proteomes" id="UP001296706">
    <property type="component" value="Unassembled WGS sequence"/>
</dbReference>
<sequence>MNEASHITGYGADRPDENPDDNPEENFDDEHGVERGDVAVADWYIEALKYILASILESNEQDGDNHRMLVDGRCVSCGRSFVVLVVPTHIMANAMRIHNMAGPPE</sequence>
<reference evidence="2 3" key="1">
    <citation type="submission" date="2020-04" db="EMBL/GenBank/DDBJ databases">
        <authorList>
            <person name="Klaysubun C."/>
            <person name="Duangmal K."/>
            <person name="Lipun K."/>
        </authorList>
    </citation>
    <scope>NUCLEOTIDE SEQUENCE [LARGE SCALE GENOMIC DNA]</scope>
    <source>
        <strain evidence="2 3">JCM 11839</strain>
    </source>
</reference>
<protein>
    <submittedName>
        <fullName evidence="2">Uncharacterized protein</fullName>
    </submittedName>
</protein>
<comment type="caution">
    <text evidence="2">The sequence shown here is derived from an EMBL/GenBank/DDBJ whole genome shotgun (WGS) entry which is preliminary data.</text>
</comment>
<gene>
    <name evidence="2" type="ORF">HF577_06470</name>
</gene>
<feature type="region of interest" description="Disordered" evidence="1">
    <location>
        <begin position="1"/>
        <end position="34"/>
    </location>
</feature>
<accession>A0ABX1RBE0</accession>
<evidence type="ECO:0000313" key="2">
    <source>
        <dbReference type="EMBL" id="NMH76744.1"/>
    </source>
</evidence>
<evidence type="ECO:0000256" key="1">
    <source>
        <dbReference type="SAM" id="MobiDB-lite"/>
    </source>
</evidence>
<organism evidence="2 3">
    <name type="scientific">Pseudonocardia xinjiangensis</name>
    <dbReference type="NCBI Taxonomy" id="75289"/>
    <lineage>
        <taxon>Bacteria</taxon>
        <taxon>Bacillati</taxon>
        <taxon>Actinomycetota</taxon>
        <taxon>Actinomycetes</taxon>
        <taxon>Pseudonocardiales</taxon>
        <taxon>Pseudonocardiaceae</taxon>
        <taxon>Pseudonocardia</taxon>
    </lineage>
</organism>
<feature type="compositionally biased region" description="Acidic residues" evidence="1">
    <location>
        <begin position="18"/>
        <end position="28"/>
    </location>
</feature>
<name>A0ABX1RBE0_9PSEU</name>
<evidence type="ECO:0000313" key="3">
    <source>
        <dbReference type="Proteomes" id="UP001296706"/>
    </source>
</evidence>
<dbReference type="RefSeq" id="WP_169394819.1">
    <property type="nucleotide sequence ID" value="NZ_BAAAJH010000009.1"/>
</dbReference>